<dbReference type="PROSITE" id="PS50943">
    <property type="entry name" value="HTH_CROC1"/>
    <property type="match status" value="1"/>
</dbReference>
<dbReference type="Proteomes" id="UP000600214">
    <property type="component" value="Unassembled WGS sequence"/>
</dbReference>
<proteinExistence type="predicted"/>
<dbReference type="Pfam" id="PF01381">
    <property type="entry name" value="HTH_3"/>
    <property type="match status" value="1"/>
</dbReference>
<organism evidence="3 4">
    <name type="scientific">Dyadobacter endophyticus</name>
    <dbReference type="NCBI Taxonomy" id="1749036"/>
    <lineage>
        <taxon>Bacteria</taxon>
        <taxon>Pseudomonadati</taxon>
        <taxon>Bacteroidota</taxon>
        <taxon>Cytophagia</taxon>
        <taxon>Cytophagales</taxon>
        <taxon>Spirosomataceae</taxon>
        <taxon>Dyadobacter</taxon>
    </lineage>
</organism>
<evidence type="ECO:0000313" key="3">
    <source>
        <dbReference type="EMBL" id="GGH25059.1"/>
    </source>
</evidence>
<name>A0ABQ1YG76_9BACT</name>
<sequence>MKNRLKVARAEHNISQAELAEKVGVSRQTINSIEVGRYTPSAVLALKIARAFGKMAEEIFQLEDSD</sequence>
<dbReference type="CDD" id="cd00093">
    <property type="entry name" value="HTH_XRE"/>
    <property type="match status" value="1"/>
</dbReference>
<dbReference type="PANTHER" id="PTHR46558:SF4">
    <property type="entry name" value="DNA-BIDING PHAGE PROTEIN"/>
    <property type="match status" value="1"/>
</dbReference>
<feature type="domain" description="HTH cro/C1-type" evidence="2">
    <location>
        <begin position="5"/>
        <end position="59"/>
    </location>
</feature>
<comment type="caution">
    <text evidence="3">The sequence shown here is derived from an EMBL/GenBank/DDBJ whole genome shotgun (WGS) entry which is preliminary data.</text>
</comment>
<gene>
    <name evidence="3" type="ORF">GCM10007423_08990</name>
</gene>
<dbReference type="RefSeq" id="WP_229221346.1">
    <property type="nucleotide sequence ID" value="NZ_BMIA01000001.1"/>
</dbReference>
<dbReference type="SUPFAM" id="SSF47413">
    <property type="entry name" value="lambda repressor-like DNA-binding domains"/>
    <property type="match status" value="1"/>
</dbReference>
<evidence type="ECO:0000313" key="4">
    <source>
        <dbReference type="Proteomes" id="UP000600214"/>
    </source>
</evidence>
<dbReference type="InterPro" id="IPR001387">
    <property type="entry name" value="Cro/C1-type_HTH"/>
</dbReference>
<keyword evidence="1" id="KW-0238">DNA-binding</keyword>
<dbReference type="PANTHER" id="PTHR46558">
    <property type="entry name" value="TRACRIPTIONAL REGULATORY PROTEIN-RELATED-RELATED"/>
    <property type="match status" value="1"/>
</dbReference>
<reference evidence="4" key="1">
    <citation type="journal article" date="2019" name="Int. J. Syst. Evol. Microbiol.">
        <title>The Global Catalogue of Microorganisms (GCM) 10K type strain sequencing project: providing services to taxonomists for standard genome sequencing and annotation.</title>
        <authorList>
            <consortium name="The Broad Institute Genomics Platform"/>
            <consortium name="The Broad Institute Genome Sequencing Center for Infectious Disease"/>
            <person name="Wu L."/>
            <person name="Ma J."/>
        </authorList>
    </citation>
    <scope>NUCLEOTIDE SEQUENCE [LARGE SCALE GENOMIC DNA]</scope>
    <source>
        <strain evidence="4">CGMCC 1.15288</strain>
    </source>
</reference>
<protein>
    <submittedName>
        <fullName evidence="3">Transcriptional regulator</fullName>
    </submittedName>
</protein>
<keyword evidence="4" id="KW-1185">Reference proteome</keyword>
<evidence type="ECO:0000256" key="1">
    <source>
        <dbReference type="ARBA" id="ARBA00023125"/>
    </source>
</evidence>
<accession>A0ABQ1YG76</accession>
<evidence type="ECO:0000259" key="2">
    <source>
        <dbReference type="PROSITE" id="PS50943"/>
    </source>
</evidence>
<dbReference type="Gene3D" id="1.10.260.40">
    <property type="entry name" value="lambda repressor-like DNA-binding domains"/>
    <property type="match status" value="1"/>
</dbReference>
<dbReference type="SMART" id="SM00530">
    <property type="entry name" value="HTH_XRE"/>
    <property type="match status" value="1"/>
</dbReference>
<dbReference type="EMBL" id="BMIA01000001">
    <property type="protein sequence ID" value="GGH25059.1"/>
    <property type="molecule type" value="Genomic_DNA"/>
</dbReference>
<dbReference type="InterPro" id="IPR010982">
    <property type="entry name" value="Lambda_DNA-bd_dom_sf"/>
</dbReference>